<feature type="region of interest" description="Disordered" evidence="1">
    <location>
        <begin position="75"/>
        <end position="108"/>
    </location>
</feature>
<dbReference type="Proteomes" id="UP000887560">
    <property type="component" value="Unplaced"/>
</dbReference>
<feature type="region of interest" description="Disordered" evidence="1">
    <location>
        <begin position="29"/>
        <end position="56"/>
    </location>
</feature>
<organism evidence="3 4">
    <name type="scientific">Meloidogyne floridensis</name>
    <dbReference type="NCBI Taxonomy" id="298350"/>
    <lineage>
        <taxon>Eukaryota</taxon>
        <taxon>Metazoa</taxon>
        <taxon>Ecdysozoa</taxon>
        <taxon>Nematoda</taxon>
        <taxon>Chromadorea</taxon>
        <taxon>Rhabditida</taxon>
        <taxon>Tylenchina</taxon>
        <taxon>Tylenchomorpha</taxon>
        <taxon>Tylenchoidea</taxon>
        <taxon>Meloidogynidae</taxon>
        <taxon>Meloidogyninae</taxon>
        <taxon>Meloidogyne</taxon>
    </lineage>
</organism>
<protein>
    <submittedName>
        <fullName evidence="4">Uncharacterized protein</fullName>
    </submittedName>
</protein>
<proteinExistence type="predicted"/>
<evidence type="ECO:0000313" key="4">
    <source>
        <dbReference type="WBParaSite" id="scf7180000420266.g5017"/>
    </source>
</evidence>
<feature type="signal peptide" evidence="2">
    <location>
        <begin position="1"/>
        <end position="19"/>
    </location>
</feature>
<evidence type="ECO:0000313" key="3">
    <source>
        <dbReference type="Proteomes" id="UP000887560"/>
    </source>
</evidence>
<feature type="compositionally biased region" description="Low complexity" evidence="1">
    <location>
        <begin position="32"/>
        <end position="41"/>
    </location>
</feature>
<evidence type="ECO:0000256" key="2">
    <source>
        <dbReference type="SAM" id="SignalP"/>
    </source>
</evidence>
<feature type="compositionally biased region" description="Polar residues" evidence="1">
    <location>
        <begin position="77"/>
        <end position="94"/>
    </location>
</feature>
<keyword evidence="3" id="KW-1185">Reference proteome</keyword>
<dbReference type="AlphaFoldDB" id="A0A915NTR9"/>
<reference evidence="4" key="1">
    <citation type="submission" date="2022-11" db="UniProtKB">
        <authorList>
            <consortium name="WormBaseParasite"/>
        </authorList>
    </citation>
    <scope>IDENTIFICATION</scope>
</reference>
<evidence type="ECO:0000256" key="1">
    <source>
        <dbReference type="SAM" id="MobiDB-lite"/>
    </source>
</evidence>
<name>A0A915NTR9_9BILA</name>
<accession>A0A915NTR9</accession>
<feature type="chain" id="PRO_5037043408" evidence="2">
    <location>
        <begin position="20"/>
        <end position="183"/>
    </location>
</feature>
<dbReference type="WBParaSite" id="scf7180000420266.g5017">
    <property type="protein sequence ID" value="scf7180000420266.g5017"/>
    <property type="gene ID" value="scf7180000420266.g5017"/>
</dbReference>
<keyword evidence="2" id="KW-0732">Signal</keyword>
<sequence>MKYFIKLNSSLLIISIVLAITDNSQQHRHSLQHSLHPSLPQKTGKQLGGSEYETVNSESNLKGHPLLFEILEEAPQEASQGAPQEAPQETPQKSSQEERGGGKIVGNAPVSSNNQLFQKYLSRGLLTCGTKYIGIIQQLNRLIMTAHKEYTECQQLMNSNNREKLSPKISAQLEMINELLSDD</sequence>